<keyword evidence="2" id="KW-0547">Nucleotide-binding</keyword>
<dbReference type="InterPro" id="IPR041679">
    <property type="entry name" value="DNA2/NAM7-like_C"/>
</dbReference>
<evidence type="ECO:0000256" key="5">
    <source>
        <dbReference type="ARBA" id="ARBA00022840"/>
    </source>
</evidence>
<dbReference type="RefSeq" id="WP_055262789.1">
    <property type="nucleotide sequence ID" value="NZ_CABIXQ010000001.1"/>
</dbReference>
<dbReference type="InterPro" id="IPR024402">
    <property type="entry name" value="DUF2726"/>
</dbReference>
<dbReference type="Gene3D" id="3.40.50.300">
    <property type="entry name" value="P-loop containing nucleotide triphosphate hydrolases"/>
    <property type="match status" value="3"/>
</dbReference>
<feature type="coiled-coil region" evidence="6">
    <location>
        <begin position="299"/>
        <end position="326"/>
    </location>
</feature>
<sequence>MNIEKNLIFIKGEDKTDKVEYCKYNSFTKKYDVTFSSGAIFSYNYNNVVWIRDAKDINIDNKVVYVKDKPLVTVKKVISFGDYIRVIHTNGYNELYKRNDITIEESCLKNPKANNCFQYLKDLSKSMGLMLDGSKTFLGKQYDKVTYISPKSALAFYLNPEHLEEHRSIKNIIFPFGFNLSQREATEKAFANKVSVIEGPPGTGKTQTILNIIANAIMNDKTVAVVSNNNSATENVYEKLSKYNLGFIAATLGRRENKENFINNQSGTYVDMTRWKLEPSEKQSIIERINKSKDEISNMLSKKNKLANIKNELSELKLEKKHFEKEYLSEDVANLKYNTISQLKADSIMKLLIELELYGKGLEKVPIKIRVKNLFKYGIYNFKFYSNPIDEVLDYLYYLYYKNKENEINNDIEKIERELRIFNFDNELKEYSNNALKIFKDKLSKNYSKNSSRQVFTEEDLWKRFDKVINEYPVILSTTHSLRNCIPDNLLIDYLIVDEASQVDILTGALALSCAKNVVVVGDLMQLPNVISEEDKKISKKIFDTYKLKDAYDFSNNNLLSSITGLNNGIKKTLLKEHYRCHPKIINFCNKEFYNDELIILTEEKEGDSPLVLYKTKEGNHARGTINIRQIDVIKDEVLPKLKDEKSIAVILPYRKQTDELSRIIGDTVEADTVHKFQGREKDVVILSTVSNEINDFVDNSNLINVAISRAVKKLIVVTSDFENVDSNIGDLIKYIQYNNLEVVESEVSSIFDLLYKSYGEKLVETIKNSKKVSNFDSENLMYALIEEVLSKSEFANLSAAIHVPLRMIIRNTEKLTAEERKFVLNPWTHTDFLIYSKLDKKPVLVVEVDGYKYHAQNKKQLERDKRKDKILEKYNVPIIRFSTTGSGEKKSLEDKLRKVI</sequence>
<dbReference type="InterPro" id="IPR027417">
    <property type="entry name" value="P-loop_NTPase"/>
</dbReference>
<dbReference type="Gene3D" id="3.40.960.10">
    <property type="entry name" value="VSR Endonuclease"/>
    <property type="match status" value="1"/>
</dbReference>
<feature type="domain" description="Helicase ATP-binding" evidence="7">
    <location>
        <begin position="174"/>
        <end position="543"/>
    </location>
</feature>
<dbReference type="Pfam" id="PF13086">
    <property type="entry name" value="AAA_11"/>
    <property type="match status" value="1"/>
</dbReference>
<name>A0A173XRU0_9CLOT</name>
<gene>
    <name evidence="8" type="ORF">ERS852471_00077</name>
</gene>
<dbReference type="InterPro" id="IPR014001">
    <property type="entry name" value="Helicase_ATP-bd"/>
</dbReference>
<evidence type="ECO:0000256" key="1">
    <source>
        <dbReference type="ARBA" id="ARBA00007913"/>
    </source>
</evidence>
<keyword evidence="3" id="KW-0378">Hydrolase</keyword>
<dbReference type="GO" id="GO:0016787">
    <property type="term" value="F:hydrolase activity"/>
    <property type="evidence" value="ECO:0007669"/>
    <property type="project" value="UniProtKB-KW"/>
</dbReference>
<evidence type="ECO:0000256" key="3">
    <source>
        <dbReference type="ARBA" id="ARBA00022801"/>
    </source>
</evidence>
<dbReference type="SMART" id="SM00487">
    <property type="entry name" value="DEXDc"/>
    <property type="match status" value="1"/>
</dbReference>
<accession>A0A173XRU0</accession>
<organism evidence="8 9">
    <name type="scientific">Clostridium disporicum</name>
    <dbReference type="NCBI Taxonomy" id="84024"/>
    <lineage>
        <taxon>Bacteria</taxon>
        <taxon>Bacillati</taxon>
        <taxon>Bacillota</taxon>
        <taxon>Clostridia</taxon>
        <taxon>Eubacteriales</taxon>
        <taxon>Clostridiaceae</taxon>
        <taxon>Clostridium</taxon>
    </lineage>
</organism>
<comment type="similarity">
    <text evidence="1">Belongs to the DNA2/NAM7 helicase family.</text>
</comment>
<proteinExistence type="inferred from homology"/>
<dbReference type="Proteomes" id="UP000095594">
    <property type="component" value="Unassembled WGS sequence"/>
</dbReference>
<dbReference type="GO" id="GO:0005524">
    <property type="term" value="F:ATP binding"/>
    <property type="evidence" value="ECO:0007669"/>
    <property type="project" value="UniProtKB-KW"/>
</dbReference>
<dbReference type="AlphaFoldDB" id="A0A173XRU0"/>
<dbReference type="PANTHER" id="PTHR43788:SF8">
    <property type="entry name" value="DNA-BINDING PROTEIN SMUBP-2"/>
    <property type="match status" value="1"/>
</dbReference>
<dbReference type="Pfam" id="PF13087">
    <property type="entry name" value="AAA_12"/>
    <property type="match status" value="1"/>
</dbReference>
<keyword evidence="6" id="KW-0175">Coiled coil</keyword>
<dbReference type="CDD" id="cd18808">
    <property type="entry name" value="SF1_C_Upf1"/>
    <property type="match status" value="1"/>
</dbReference>
<dbReference type="PANTHER" id="PTHR43788">
    <property type="entry name" value="DNA2/NAM7 HELICASE FAMILY MEMBER"/>
    <property type="match status" value="1"/>
</dbReference>
<evidence type="ECO:0000256" key="2">
    <source>
        <dbReference type="ARBA" id="ARBA00022741"/>
    </source>
</evidence>
<dbReference type="CDD" id="cd17934">
    <property type="entry name" value="DEXXQc_Upf1-like"/>
    <property type="match status" value="1"/>
</dbReference>
<keyword evidence="4 8" id="KW-0347">Helicase</keyword>
<keyword evidence="5" id="KW-0067">ATP-binding</keyword>
<dbReference type="SUPFAM" id="SSF52540">
    <property type="entry name" value="P-loop containing nucleoside triphosphate hydrolases"/>
    <property type="match status" value="1"/>
</dbReference>
<evidence type="ECO:0000313" key="8">
    <source>
        <dbReference type="EMBL" id="CUN53138.1"/>
    </source>
</evidence>
<dbReference type="GO" id="GO:0043139">
    <property type="term" value="F:5'-3' DNA helicase activity"/>
    <property type="evidence" value="ECO:0007669"/>
    <property type="project" value="TreeGrafter"/>
</dbReference>
<dbReference type="InterPro" id="IPR047187">
    <property type="entry name" value="SF1_C_Upf1"/>
</dbReference>
<evidence type="ECO:0000256" key="6">
    <source>
        <dbReference type="SAM" id="Coils"/>
    </source>
</evidence>
<dbReference type="InterPro" id="IPR041677">
    <property type="entry name" value="DNA2/NAM7_AAA_11"/>
</dbReference>
<dbReference type="OrthoDB" id="9757917at2"/>
<reference evidence="8 9" key="1">
    <citation type="submission" date="2015-09" db="EMBL/GenBank/DDBJ databases">
        <authorList>
            <consortium name="Pathogen Informatics"/>
        </authorList>
    </citation>
    <scope>NUCLEOTIDE SEQUENCE [LARGE SCALE GENOMIC DNA]</scope>
    <source>
        <strain evidence="8 9">2789STDY5834856</strain>
    </source>
</reference>
<protein>
    <submittedName>
        <fullName evidence="8">DNA/RNA helicase, superfamily I</fullName>
    </submittedName>
</protein>
<evidence type="ECO:0000256" key="4">
    <source>
        <dbReference type="ARBA" id="ARBA00022806"/>
    </source>
</evidence>
<evidence type="ECO:0000259" key="7">
    <source>
        <dbReference type="SMART" id="SM00487"/>
    </source>
</evidence>
<dbReference type="Pfam" id="PF10881">
    <property type="entry name" value="DUF2726"/>
    <property type="match status" value="1"/>
</dbReference>
<dbReference type="InterPro" id="IPR050534">
    <property type="entry name" value="Coronavir_polyprotein_1ab"/>
</dbReference>
<evidence type="ECO:0000313" key="9">
    <source>
        <dbReference type="Proteomes" id="UP000095594"/>
    </source>
</evidence>
<dbReference type="EMBL" id="CYZX01000001">
    <property type="protein sequence ID" value="CUN53138.1"/>
    <property type="molecule type" value="Genomic_DNA"/>
</dbReference>